<evidence type="ECO:0000313" key="3">
    <source>
        <dbReference type="Proteomes" id="UP000003188"/>
    </source>
</evidence>
<dbReference type="Proteomes" id="UP000003188">
    <property type="component" value="Unassembled WGS sequence"/>
</dbReference>
<gene>
    <name evidence="2" type="ORF">CJD_A0014</name>
</gene>
<keyword evidence="1" id="KW-0472">Membrane</keyword>
<evidence type="ECO:0000313" key="2">
    <source>
        <dbReference type="EMBL" id="EDT70029.1"/>
    </source>
</evidence>
<proteinExistence type="predicted"/>
<reference evidence="2 3" key="1">
    <citation type="submission" date="2008-03" db="EMBL/GenBank/DDBJ databases">
        <authorList>
            <person name="Paulsen I."/>
            <person name="Sebastian Y."/>
        </authorList>
    </citation>
    <scope>NUCLEOTIDE SEQUENCE [LARGE SCALE GENOMIC DNA]</scope>
    <source>
        <strain evidence="3">D str. JGS1721</strain>
    </source>
</reference>
<organism evidence="2 3">
    <name type="scientific">Clostridium perfringens D str. JGS1721</name>
    <dbReference type="NCBI Taxonomy" id="488537"/>
    <lineage>
        <taxon>Bacteria</taxon>
        <taxon>Bacillati</taxon>
        <taxon>Bacillota</taxon>
        <taxon>Clostridia</taxon>
        <taxon>Eubacteriales</taxon>
        <taxon>Clostridiaceae</taxon>
        <taxon>Clostridium</taxon>
    </lineage>
</organism>
<dbReference type="EMBL" id="ABOO01000099">
    <property type="protein sequence ID" value="EDT70029.1"/>
    <property type="molecule type" value="Genomic_DNA"/>
</dbReference>
<evidence type="ECO:0000256" key="1">
    <source>
        <dbReference type="SAM" id="Phobius"/>
    </source>
</evidence>
<accession>B1V833</accession>
<dbReference type="AlphaFoldDB" id="B1V833"/>
<keyword evidence="1" id="KW-1133">Transmembrane helix</keyword>
<feature type="transmembrane region" description="Helical" evidence="1">
    <location>
        <begin position="7"/>
        <end position="29"/>
    </location>
</feature>
<sequence length="30" mass="3574">MIPVARTTLILIYFTIFYYSIVGNEYFIIV</sequence>
<name>B1V833_CLOPF</name>
<protein>
    <submittedName>
        <fullName evidence="2">Uncharacterized protein</fullName>
    </submittedName>
</protein>
<keyword evidence="1" id="KW-0812">Transmembrane</keyword>
<comment type="caution">
    <text evidence="2">The sequence shown here is derived from an EMBL/GenBank/DDBJ whole genome shotgun (WGS) entry which is preliminary data.</text>
</comment>